<dbReference type="SUPFAM" id="SSF55781">
    <property type="entry name" value="GAF domain-like"/>
    <property type="match status" value="1"/>
</dbReference>
<keyword evidence="1" id="KW-0805">Transcription regulation</keyword>
<dbReference type="GO" id="GO:0003677">
    <property type="term" value="F:DNA binding"/>
    <property type="evidence" value="ECO:0007669"/>
    <property type="project" value="UniProtKB-KW"/>
</dbReference>
<dbReference type="Pfam" id="PF09339">
    <property type="entry name" value="HTH_IclR"/>
    <property type="match status" value="1"/>
</dbReference>
<dbReference type="PROSITE" id="PS51078">
    <property type="entry name" value="ICLR_ED"/>
    <property type="match status" value="1"/>
</dbReference>
<keyword evidence="7" id="KW-1185">Reference proteome</keyword>
<dbReference type="InterPro" id="IPR029016">
    <property type="entry name" value="GAF-like_dom_sf"/>
</dbReference>
<dbReference type="InterPro" id="IPR012794">
    <property type="entry name" value="PcaR_PcaU"/>
</dbReference>
<dbReference type="SMART" id="SM00346">
    <property type="entry name" value="HTH_ICLR"/>
    <property type="match status" value="1"/>
</dbReference>
<dbReference type="InterPro" id="IPR036388">
    <property type="entry name" value="WH-like_DNA-bd_sf"/>
</dbReference>
<dbReference type="GO" id="GO:0045893">
    <property type="term" value="P:positive regulation of DNA-templated transcription"/>
    <property type="evidence" value="ECO:0007669"/>
    <property type="project" value="InterPro"/>
</dbReference>
<accession>A0A291GIL7</accession>
<evidence type="ECO:0000256" key="2">
    <source>
        <dbReference type="ARBA" id="ARBA00023125"/>
    </source>
</evidence>
<proteinExistence type="predicted"/>
<dbReference type="Proteomes" id="UP000217935">
    <property type="component" value="Chromosome"/>
</dbReference>
<evidence type="ECO:0000259" key="5">
    <source>
        <dbReference type="PROSITE" id="PS51078"/>
    </source>
</evidence>
<dbReference type="GO" id="GO:0045892">
    <property type="term" value="P:negative regulation of DNA-templated transcription"/>
    <property type="evidence" value="ECO:0007669"/>
    <property type="project" value="TreeGrafter"/>
</dbReference>
<dbReference type="OrthoDB" id="9807558at2"/>
<dbReference type="PROSITE" id="PS51077">
    <property type="entry name" value="HTH_ICLR"/>
    <property type="match status" value="1"/>
</dbReference>
<feature type="domain" description="HTH iclR-type" evidence="4">
    <location>
        <begin position="13"/>
        <end position="80"/>
    </location>
</feature>
<protein>
    <submittedName>
        <fullName evidence="6">IclR family transcriptional regulator</fullName>
    </submittedName>
</protein>
<dbReference type="AlphaFoldDB" id="A0A291GIL7"/>
<dbReference type="Gene3D" id="3.30.450.40">
    <property type="match status" value="1"/>
</dbReference>
<dbReference type="PANTHER" id="PTHR30136">
    <property type="entry name" value="HELIX-TURN-HELIX TRANSCRIPTIONAL REGULATOR, ICLR FAMILY"/>
    <property type="match status" value="1"/>
</dbReference>
<dbReference type="GO" id="GO:0003700">
    <property type="term" value="F:DNA-binding transcription factor activity"/>
    <property type="evidence" value="ECO:0007669"/>
    <property type="project" value="TreeGrafter"/>
</dbReference>
<organism evidence="6 7">
    <name type="scientific">Celeribacter ethanolicus</name>
    <dbReference type="NCBI Taxonomy" id="1758178"/>
    <lineage>
        <taxon>Bacteria</taxon>
        <taxon>Pseudomonadati</taxon>
        <taxon>Pseudomonadota</taxon>
        <taxon>Alphaproteobacteria</taxon>
        <taxon>Rhodobacterales</taxon>
        <taxon>Roseobacteraceae</taxon>
        <taxon>Celeribacter</taxon>
    </lineage>
</organism>
<keyword evidence="2" id="KW-0238">DNA-binding</keyword>
<evidence type="ECO:0000256" key="3">
    <source>
        <dbReference type="ARBA" id="ARBA00023163"/>
    </source>
</evidence>
<dbReference type="InterPro" id="IPR014757">
    <property type="entry name" value="Tscrpt_reg_IclR_C"/>
</dbReference>
<dbReference type="Pfam" id="PF01614">
    <property type="entry name" value="IclR_C"/>
    <property type="match status" value="1"/>
</dbReference>
<evidence type="ECO:0000256" key="1">
    <source>
        <dbReference type="ARBA" id="ARBA00023015"/>
    </source>
</evidence>
<gene>
    <name evidence="6" type="ORF">CEW89_18750</name>
</gene>
<dbReference type="PANTHER" id="PTHR30136:SF34">
    <property type="entry name" value="TRANSCRIPTIONAL REGULATOR"/>
    <property type="match status" value="1"/>
</dbReference>
<dbReference type="SUPFAM" id="SSF46785">
    <property type="entry name" value="Winged helix' DNA-binding domain"/>
    <property type="match status" value="1"/>
</dbReference>
<dbReference type="InterPro" id="IPR005471">
    <property type="entry name" value="Tscrpt_reg_IclR_N"/>
</dbReference>
<reference evidence="6 7" key="1">
    <citation type="submission" date="2017-06" db="EMBL/GenBank/DDBJ databases">
        <title>Celeribacter sp. TSPH2 complete genome sequence.</title>
        <authorList>
            <person name="Woo J.-H."/>
            <person name="Kim H.-S."/>
        </authorList>
    </citation>
    <scope>NUCLEOTIDE SEQUENCE [LARGE SCALE GENOMIC DNA]</scope>
    <source>
        <strain evidence="6 7">TSPH2</strain>
    </source>
</reference>
<sequence>MANKPTNKSSDTISSLAKGLRVLECFGAKTPKLSITDVSKATGLDRATSRRCLLTLHAEGYADYDGKFFTLTPRTLRLGMGAISALPLPQIVQPWLDQLTEQIGQSCSVSILDGTEIVYLARAAQKRVMSIGLMPGSRLPAHCTSMGRILLGALPAEEARAIVEASDLSPRTRFSVTDPDEIMKRIEEAHVQGYAIIDQEVEIGLRSLAVPLVDGHGRIIAALNTGMAATQDKAHALVPTYLPRLLKVQSGLRRVL</sequence>
<dbReference type="STRING" id="1758178.GCA_001550095_02463"/>
<evidence type="ECO:0000259" key="4">
    <source>
        <dbReference type="PROSITE" id="PS51077"/>
    </source>
</evidence>
<dbReference type="NCBIfam" id="TIGR02431">
    <property type="entry name" value="pcaR_pcaU"/>
    <property type="match status" value="1"/>
</dbReference>
<dbReference type="KEGG" id="ceh:CEW89_18750"/>
<dbReference type="EMBL" id="CP022196">
    <property type="protein sequence ID" value="ATG49920.1"/>
    <property type="molecule type" value="Genomic_DNA"/>
</dbReference>
<evidence type="ECO:0000313" key="7">
    <source>
        <dbReference type="Proteomes" id="UP000217935"/>
    </source>
</evidence>
<name>A0A291GIL7_9RHOB</name>
<keyword evidence="3" id="KW-0804">Transcription</keyword>
<dbReference type="GO" id="GO:0046278">
    <property type="term" value="P:3,4-dihydroxybenzoate metabolic process"/>
    <property type="evidence" value="ECO:0007669"/>
    <property type="project" value="InterPro"/>
</dbReference>
<evidence type="ECO:0000313" key="6">
    <source>
        <dbReference type="EMBL" id="ATG49920.1"/>
    </source>
</evidence>
<feature type="domain" description="IclR-ED" evidence="5">
    <location>
        <begin position="74"/>
        <end position="256"/>
    </location>
</feature>
<dbReference type="Gene3D" id="1.10.10.10">
    <property type="entry name" value="Winged helix-like DNA-binding domain superfamily/Winged helix DNA-binding domain"/>
    <property type="match status" value="1"/>
</dbReference>
<dbReference type="InterPro" id="IPR036390">
    <property type="entry name" value="WH_DNA-bd_sf"/>
</dbReference>
<dbReference type="RefSeq" id="WP_096807303.1">
    <property type="nucleotide sequence ID" value="NZ_CP022196.1"/>
</dbReference>
<dbReference type="InterPro" id="IPR050707">
    <property type="entry name" value="HTH_MetabolicPath_Reg"/>
</dbReference>